<evidence type="ECO:0000256" key="2">
    <source>
        <dbReference type="SAM" id="Phobius"/>
    </source>
</evidence>
<reference evidence="3" key="2">
    <citation type="submission" date="2023-05" db="EMBL/GenBank/DDBJ databases">
        <authorList>
            <consortium name="Lawrence Berkeley National Laboratory"/>
            <person name="Steindorff A."/>
            <person name="Hensen N."/>
            <person name="Bonometti L."/>
            <person name="Westerberg I."/>
            <person name="Brannstrom I.O."/>
            <person name="Guillou S."/>
            <person name="Cros-Aarteil S."/>
            <person name="Calhoun S."/>
            <person name="Haridas S."/>
            <person name="Kuo A."/>
            <person name="Mondo S."/>
            <person name="Pangilinan J."/>
            <person name="Riley R."/>
            <person name="Labutti K."/>
            <person name="Andreopoulos B."/>
            <person name="Lipzen A."/>
            <person name="Chen C."/>
            <person name="Yanf M."/>
            <person name="Daum C."/>
            <person name="Ng V."/>
            <person name="Clum A."/>
            <person name="Ohm R."/>
            <person name="Martin F."/>
            <person name="Silar P."/>
            <person name="Natvig D."/>
            <person name="Lalanne C."/>
            <person name="Gautier V."/>
            <person name="Ament-Velasquez S.L."/>
            <person name="Kruys A."/>
            <person name="Hutchinson M.I."/>
            <person name="Powell A.J."/>
            <person name="Barry K."/>
            <person name="Miller A.N."/>
            <person name="Grigoriev I.V."/>
            <person name="Debuchy R."/>
            <person name="Gladieux P."/>
            <person name="Thoren M.H."/>
            <person name="Johannesson H."/>
        </authorList>
    </citation>
    <scope>NUCLEOTIDE SEQUENCE</scope>
    <source>
        <strain evidence="3">CBS 315.58</strain>
    </source>
</reference>
<keyword evidence="2" id="KW-1133">Transmembrane helix</keyword>
<feature type="region of interest" description="Disordered" evidence="1">
    <location>
        <begin position="1"/>
        <end position="30"/>
    </location>
</feature>
<feature type="transmembrane region" description="Helical" evidence="2">
    <location>
        <begin position="86"/>
        <end position="106"/>
    </location>
</feature>
<sequence>MFDQPSSITHDTLQGEPRLPLPRHAPSSGEKTVLVSTRDILPGSFARLLLPGNLVLVEKFTNVESKGISWWSRHLVMACYIRLKSMNAASLLAILGLCIDCILRFASEDYRIHCPPTLNRIMISVDLALIMVIIWFSAFPLNITRMLYHFEGLIGPDPGSKLLRGGLRKLVYFAVYRIFCAIFISSTTKHHHGARSINKSQSSHSDEIRQRQQEYLKHYQEYRKHIRAPSTDALPTWLNNFYHVFVTYYRLHLARMAYQEVQQVQDLHSWARCYNQFATLRYALVPAYGPNLIVWVPRDSKTTSSSSGA</sequence>
<dbReference type="EMBL" id="MU863875">
    <property type="protein sequence ID" value="KAK4205733.1"/>
    <property type="molecule type" value="Genomic_DNA"/>
</dbReference>
<feature type="compositionally biased region" description="Polar residues" evidence="1">
    <location>
        <begin position="1"/>
        <end position="12"/>
    </location>
</feature>
<keyword evidence="2" id="KW-0472">Membrane</keyword>
<accession>A0AAN7AZW2</accession>
<comment type="caution">
    <text evidence="3">The sequence shown here is derived from an EMBL/GenBank/DDBJ whole genome shotgun (WGS) entry which is preliminary data.</text>
</comment>
<dbReference type="Proteomes" id="UP001303160">
    <property type="component" value="Unassembled WGS sequence"/>
</dbReference>
<evidence type="ECO:0000313" key="4">
    <source>
        <dbReference type="Proteomes" id="UP001303160"/>
    </source>
</evidence>
<proteinExistence type="predicted"/>
<protein>
    <submittedName>
        <fullName evidence="3">Uncharacterized protein</fullName>
    </submittedName>
</protein>
<evidence type="ECO:0000313" key="3">
    <source>
        <dbReference type="EMBL" id="KAK4205733.1"/>
    </source>
</evidence>
<gene>
    <name evidence="3" type="ORF">QBC40DRAFT_291764</name>
</gene>
<feature type="transmembrane region" description="Helical" evidence="2">
    <location>
        <begin position="127"/>
        <end position="150"/>
    </location>
</feature>
<dbReference type="AlphaFoldDB" id="A0AAN7AZW2"/>
<reference evidence="3" key="1">
    <citation type="journal article" date="2023" name="Mol. Phylogenet. Evol.">
        <title>Genome-scale phylogeny and comparative genomics of the fungal order Sordariales.</title>
        <authorList>
            <person name="Hensen N."/>
            <person name="Bonometti L."/>
            <person name="Westerberg I."/>
            <person name="Brannstrom I.O."/>
            <person name="Guillou S."/>
            <person name="Cros-Aarteil S."/>
            <person name="Calhoun S."/>
            <person name="Haridas S."/>
            <person name="Kuo A."/>
            <person name="Mondo S."/>
            <person name="Pangilinan J."/>
            <person name="Riley R."/>
            <person name="LaButti K."/>
            <person name="Andreopoulos B."/>
            <person name="Lipzen A."/>
            <person name="Chen C."/>
            <person name="Yan M."/>
            <person name="Daum C."/>
            <person name="Ng V."/>
            <person name="Clum A."/>
            <person name="Steindorff A."/>
            <person name="Ohm R.A."/>
            <person name="Martin F."/>
            <person name="Silar P."/>
            <person name="Natvig D.O."/>
            <person name="Lalanne C."/>
            <person name="Gautier V."/>
            <person name="Ament-Velasquez S.L."/>
            <person name="Kruys A."/>
            <person name="Hutchinson M.I."/>
            <person name="Powell A.J."/>
            <person name="Barry K."/>
            <person name="Miller A.N."/>
            <person name="Grigoriev I.V."/>
            <person name="Debuchy R."/>
            <person name="Gladieux P."/>
            <person name="Hiltunen Thoren M."/>
            <person name="Johannesson H."/>
        </authorList>
    </citation>
    <scope>NUCLEOTIDE SEQUENCE</scope>
    <source>
        <strain evidence="3">CBS 315.58</strain>
    </source>
</reference>
<keyword evidence="2" id="KW-0812">Transmembrane</keyword>
<evidence type="ECO:0000256" key="1">
    <source>
        <dbReference type="SAM" id="MobiDB-lite"/>
    </source>
</evidence>
<organism evidence="3 4">
    <name type="scientific">Triangularia verruculosa</name>
    <dbReference type="NCBI Taxonomy" id="2587418"/>
    <lineage>
        <taxon>Eukaryota</taxon>
        <taxon>Fungi</taxon>
        <taxon>Dikarya</taxon>
        <taxon>Ascomycota</taxon>
        <taxon>Pezizomycotina</taxon>
        <taxon>Sordariomycetes</taxon>
        <taxon>Sordariomycetidae</taxon>
        <taxon>Sordariales</taxon>
        <taxon>Podosporaceae</taxon>
        <taxon>Triangularia</taxon>
    </lineage>
</organism>
<keyword evidence="4" id="KW-1185">Reference proteome</keyword>
<name>A0AAN7AZW2_9PEZI</name>